<dbReference type="SUPFAM" id="SSF51569">
    <property type="entry name" value="Aldolase"/>
    <property type="match status" value="1"/>
</dbReference>
<dbReference type="Pfam" id="PF00923">
    <property type="entry name" value="TAL_FSA"/>
    <property type="match status" value="1"/>
</dbReference>
<dbReference type="GO" id="GO:0004801">
    <property type="term" value="F:transaldolase activity"/>
    <property type="evidence" value="ECO:0007669"/>
    <property type="project" value="UniProtKB-EC"/>
</dbReference>
<dbReference type="NCBIfam" id="TIGR02134">
    <property type="entry name" value="transald_staph"/>
    <property type="match status" value="1"/>
</dbReference>
<organism evidence="2">
    <name type="scientific">bioreactor metagenome</name>
    <dbReference type="NCBI Taxonomy" id="1076179"/>
    <lineage>
        <taxon>unclassified sequences</taxon>
        <taxon>metagenomes</taxon>
        <taxon>ecological metagenomes</taxon>
    </lineage>
</organism>
<sequence length="239" mass="26855">MVQDLKVKIYADGADLGSMLKEYEKGIVSGFTTNPSLMKIAGIKSYKEFGKEVLKNIKDMPISFEVFGDDKETMLEEAREIYTWGENVYVKIPVVNTKGELNREVIKELADSNVKLNITAIFTINQVKDVLESLNKETPAIISIFAGRIADAGVDPIKIVEEAVEIAREYPNVEILWASCRELYNIVQADKIGCHIITIQNSILNKMNLFGKDLTQYSIETVRDFFKDAKSLGFSILNS</sequence>
<dbReference type="PANTHER" id="PTHR10683">
    <property type="entry name" value="TRANSALDOLASE"/>
    <property type="match status" value="1"/>
</dbReference>
<keyword evidence="2" id="KW-0808">Transferase</keyword>
<dbReference type="Gene3D" id="3.20.20.70">
    <property type="entry name" value="Aldolase class I"/>
    <property type="match status" value="1"/>
</dbReference>
<keyword evidence="1" id="KW-0704">Schiff base</keyword>
<proteinExistence type="predicted"/>
<accession>A0A644X3K4</accession>
<dbReference type="EMBL" id="VSSQ01001734">
    <property type="protein sequence ID" value="MPM10725.1"/>
    <property type="molecule type" value="Genomic_DNA"/>
</dbReference>
<name>A0A644X3K4_9ZZZZ</name>
<dbReference type="InterPro" id="IPR013785">
    <property type="entry name" value="Aldolase_TIM"/>
</dbReference>
<protein>
    <submittedName>
        <fullName evidence="2">Transaldolase</fullName>
        <ecNumber evidence="2">2.2.1.2</ecNumber>
    </submittedName>
</protein>
<reference evidence="2" key="1">
    <citation type="submission" date="2019-08" db="EMBL/GenBank/DDBJ databases">
        <authorList>
            <person name="Kucharzyk K."/>
            <person name="Murdoch R.W."/>
            <person name="Higgins S."/>
            <person name="Loffler F."/>
        </authorList>
    </citation>
    <scope>NUCLEOTIDE SEQUENCE</scope>
</reference>
<dbReference type="InterPro" id="IPR001585">
    <property type="entry name" value="TAL/FSA"/>
</dbReference>
<evidence type="ECO:0000256" key="1">
    <source>
        <dbReference type="ARBA" id="ARBA00023270"/>
    </source>
</evidence>
<evidence type="ECO:0000313" key="2">
    <source>
        <dbReference type="EMBL" id="MPM10725.1"/>
    </source>
</evidence>
<dbReference type="GO" id="GO:0005975">
    <property type="term" value="P:carbohydrate metabolic process"/>
    <property type="evidence" value="ECO:0007669"/>
    <property type="project" value="InterPro"/>
</dbReference>
<dbReference type="AlphaFoldDB" id="A0A644X3K4"/>
<dbReference type="InterPro" id="IPR011861">
    <property type="entry name" value="Transald_staph-type"/>
</dbReference>
<dbReference type="EC" id="2.2.1.2" evidence="2"/>
<comment type="caution">
    <text evidence="2">The sequence shown here is derived from an EMBL/GenBank/DDBJ whole genome shotgun (WGS) entry which is preliminary data.</text>
</comment>
<dbReference type="PANTHER" id="PTHR10683:SF40">
    <property type="entry name" value="FRUCTOSE-6-PHOSPHATE ALDOLASE 1-RELATED"/>
    <property type="match status" value="1"/>
</dbReference>
<gene>
    <name evidence="2" type="primary">tal_12</name>
    <name evidence="2" type="ORF">SDC9_57059</name>
</gene>